<feature type="domain" description="Lipid/polyisoprenoid-binding YceI-like" evidence="2">
    <location>
        <begin position="40"/>
        <end position="204"/>
    </location>
</feature>
<dbReference type="InterPro" id="IPR007372">
    <property type="entry name" value="Lipid/polyisoprenoid-bd_YceI"/>
</dbReference>
<dbReference type="RefSeq" id="WP_248994039.1">
    <property type="nucleotide sequence ID" value="NZ_JAKIKP010000001.1"/>
</dbReference>
<feature type="signal peptide" evidence="1">
    <location>
        <begin position="1"/>
        <end position="19"/>
    </location>
</feature>
<feature type="chain" id="PRO_5040783278" evidence="1">
    <location>
        <begin position="20"/>
        <end position="206"/>
    </location>
</feature>
<dbReference type="PANTHER" id="PTHR34406">
    <property type="entry name" value="PROTEIN YCEI"/>
    <property type="match status" value="1"/>
</dbReference>
<evidence type="ECO:0000313" key="3">
    <source>
        <dbReference type="EMBL" id="MCL1141355.1"/>
    </source>
</evidence>
<dbReference type="PROSITE" id="PS51257">
    <property type="entry name" value="PROKAR_LIPOPROTEIN"/>
    <property type="match status" value="1"/>
</dbReference>
<keyword evidence="1" id="KW-0732">Signal</keyword>
<dbReference type="SMART" id="SM00867">
    <property type="entry name" value="YceI"/>
    <property type="match status" value="1"/>
</dbReference>
<reference evidence="3" key="1">
    <citation type="submission" date="2022-01" db="EMBL/GenBank/DDBJ databases">
        <title>Whole genome-based taxonomy of the Shewanellaceae.</title>
        <authorList>
            <person name="Martin-Rodriguez A.J."/>
        </authorList>
    </citation>
    <scope>NUCLEOTIDE SEQUENCE</scope>
    <source>
        <strain evidence="3">DSM 16422</strain>
    </source>
</reference>
<name>A0A9X1ZKW0_9GAMM</name>
<sequence>MIRPYLTPCLLLLATMSLSGCISWVTPNVESSITDLKDGEYKLDPNHAALIFKIEHLGLSTYVGQFNQFDASLNFSPKNMTDAKLEAIVEINSIDVNNSKLEKTLQNTTWFNSEQFPQAHFISETVTPISENQFNFNGQLTLRGVTKPVTFSATFHGGADNWMTGKYTLGFSAKGKINRSDFEMSSYIPMVGDEIELEIYAEFLKQ</sequence>
<comment type="caution">
    <text evidence="3">The sequence shown here is derived from an EMBL/GenBank/DDBJ whole genome shotgun (WGS) entry which is preliminary data.</text>
</comment>
<evidence type="ECO:0000313" key="4">
    <source>
        <dbReference type="Proteomes" id="UP001139333"/>
    </source>
</evidence>
<keyword evidence="4" id="KW-1185">Reference proteome</keyword>
<proteinExistence type="predicted"/>
<dbReference type="EMBL" id="JAKIKP010000001">
    <property type="protein sequence ID" value="MCL1141355.1"/>
    <property type="molecule type" value="Genomic_DNA"/>
</dbReference>
<dbReference type="AlphaFoldDB" id="A0A9X1ZKW0"/>
<evidence type="ECO:0000259" key="2">
    <source>
        <dbReference type="SMART" id="SM00867"/>
    </source>
</evidence>
<dbReference type="Gene3D" id="2.40.128.110">
    <property type="entry name" value="Lipid/polyisoprenoid-binding, YceI-like"/>
    <property type="match status" value="1"/>
</dbReference>
<dbReference type="PANTHER" id="PTHR34406:SF1">
    <property type="entry name" value="PROTEIN YCEI"/>
    <property type="match status" value="1"/>
</dbReference>
<organism evidence="3 4">
    <name type="scientific">Shewanella gaetbuli</name>
    <dbReference type="NCBI Taxonomy" id="220752"/>
    <lineage>
        <taxon>Bacteria</taxon>
        <taxon>Pseudomonadati</taxon>
        <taxon>Pseudomonadota</taxon>
        <taxon>Gammaproteobacteria</taxon>
        <taxon>Alteromonadales</taxon>
        <taxon>Shewanellaceae</taxon>
        <taxon>Shewanella</taxon>
    </lineage>
</organism>
<dbReference type="InterPro" id="IPR036761">
    <property type="entry name" value="TTHA0802/YceI-like_sf"/>
</dbReference>
<dbReference type="Pfam" id="PF04264">
    <property type="entry name" value="YceI"/>
    <property type="match status" value="1"/>
</dbReference>
<accession>A0A9X1ZKW0</accession>
<dbReference type="Proteomes" id="UP001139333">
    <property type="component" value="Unassembled WGS sequence"/>
</dbReference>
<evidence type="ECO:0000256" key="1">
    <source>
        <dbReference type="SAM" id="SignalP"/>
    </source>
</evidence>
<gene>
    <name evidence="3" type="ORF">L2672_01395</name>
</gene>
<dbReference type="SUPFAM" id="SSF101874">
    <property type="entry name" value="YceI-like"/>
    <property type="match status" value="1"/>
</dbReference>
<protein>
    <submittedName>
        <fullName evidence="3">YceI family protein</fullName>
    </submittedName>
</protein>